<protein>
    <submittedName>
        <fullName evidence="1">Uncharacterized protein</fullName>
    </submittedName>
</protein>
<sequence length="120" mass="13657">MNHLSPLFIGAQAVERESQGVDSTSRFNSKFEFPSACSPPRQPRRATCIPKPRFAFPLAALFKFQIFRCRFAFPPTARCHVEYPTRGELCDTWRALLHVASPATRGKFYKNPSENVRVPV</sequence>
<accession>A0AA87Z851</accession>
<proteinExistence type="predicted"/>
<dbReference type="AlphaFoldDB" id="A0AA87Z851"/>
<reference evidence="1" key="1">
    <citation type="submission" date="2023-07" db="EMBL/GenBank/DDBJ databases">
        <title>draft genome sequence of fig (Ficus carica).</title>
        <authorList>
            <person name="Takahashi T."/>
            <person name="Nishimura K."/>
        </authorList>
    </citation>
    <scope>NUCLEOTIDE SEQUENCE</scope>
</reference>
<keyword evidence="2" id="KW-1185">Reference proteome</keyword>
<dbReference type="Proteomes" id="UP001187192">
    <property type="component" value="Unassembled WGS sequence"/>
</dbReference>
<gene>
    <name evidence="1" type="ORF">TIFTF001_044568</name>
</gene>
<evidence type="ECO:0000313" key="2">
    <source>
        <dbReference type="Proteomes" id="UP001187192"/>
    </source>
</evidence>
<name>A0AA87Z851_FICCA</name>
<evidence type="ECO:0000313" key="1">
    <source>
        <dbReference type="EMBL" id="GMN31368.1"/>
    </source>
</evidence>
<comment type="caution">
    <text evidence="1">The sequence shown here is derived from an EMBL/GenBank/DDBJ whole genome shotgun (WGS) entry which is preliminary data.</text>
</comment>
<organism evidence="1 2">
    <name type="scientific">Ficus carica</name>
    <name type="common">Common fig</name>
    <dbReference type="NCBI Taxonomy" id="3494"/>
    <lineage>
        <taxon>Eukaryota</taxon>
        <taxon>Viridiplantae</taxon>
        <taxon>Streptophyta</taxon>
        <taxon>Embryophyta</taxon>
        <taxon>Tracheophyta</taxon>
        <taxon>Spermatophyta</taxon>
        <taxon>Magnoliopsida</taxon>
        <taxon>eudicotyledons</taxon>
        <taxon>Gunneridae</taxon>
        <taxon>Pentapetalae</taxon>
        <taxon>rosids</taxon>
        <taxon>fabids</taxon>
        <taxon>Rosales</taxon>
        <taxon>Moraceae</taxon>
        <taxon>Ficeae</taxon>
        <taxon>Ficus</taxon>
    </lineage>
</organism>
<dbReference type="EMBL" id="BTGU01003379">
    <property type="protein sequence ID" value="GMN31368.1"/>
    <property type="molecule type" value="Genomic_DNA"/>
</dbReference>